<keyword evidence="2" id="KW-1185">Reference proteome</keyword>
<dbReference type="SFLD" id="SFLDG01140">
    <property type="entry name" value="C2.B:_Phosphomannomutase_and_P"/>
    <property type="match status" value="1"/>
</dbReference>
<dbReference type="Proteomes" id="UP000054099">
    <property type="component" value="Unassembled WGS sequence"/>
</dbReference>
<evidence type="ECO:0000313" key="2">
    <source>
        <dbReference type="Proteomes" id="UP000054099"/>
    </source>
</evidence>
<comment type="caution">
    <text evidence="1">The sequence shown here is derived from an EMBL/GenBank/DDBJ whole genome shotgun (WGS) entry which is preliminary data.</text>
</comment>
<dbReference type="NCBIfam" id="TIGR00099">
    <property type="entry name" value="Cof-subfamily"/>
    <property type="match status" value="1"/>
</dbReference>
<sequence>MKKPYLIALDLDGTLLNDNKVISQRTKNAVLKAKQEGHVVCISTGRPYRASTEYYEELGLNTPIVNFNGAFVHHPHDPSFGVYHSPLELSQAKKVIKTAEDFLVKNIMAEVLDDVYLHKEDQVIVDTFIMGENPAQTGDLNKRLNDDPTSLLIHPHDHHVNELRDQLKKEHAEVIDQRVWAAPWNIIEVIRSGLNKAVGLQKISAYYNIPKERTIAFGDEDNDLEMIEYAGHGIAMGNAISELKNIANYVTKSNEEDGIALYLEEVLELNM</sequence>
<dbReference type="GO" id="GO:0005829">
    <property type="term" value="C:cytosol"/>
    <property type="evidence" value="ECO:0007669"/>
    <property type="project" value="TreeGrafter"/>
</dbReference>
<reference evidence="1 2" key="1">
    <citation type="journal article" date="2014" name="Antonie Van Leeuwenhoek">
        <title>Fictibacillus enclensis sp. nov., isolated from marine sediment.</title>
        <authorList>
            <person name="Dastager S.G."/>
            <person name="Mawlankar R."/>
            <person name="Srinivasan K."/>
            <person name="Tang S.K."/>
            <person name="Lee J.C."/>
            <person name="Ramana V.V."/>
            <person name="Shouche Y.S."/>
        </authorList>
    </citation>
    <scope>NUCLEOTIDE SEQUENCE [LARGE SCALE GENOMIC DNA]</scope>
    <source>
        <strain evidence="1 2">NIO-1003</strain>
    </source>
</reference>
<dbReference type="Pfam" id="PF08282">
    <property type="entry name" value="Hydrolase_3"/>
    <property type="match status" value="1"/>
</dbReference>
<protein>
    <submittedName>
        <fullName evidence="1">Phosphatase</fullName>
    </submittedName>
</protein>
<dbReference type="InterPro" id="IPR000150">
    <property type="entry name" value="Cof"/>
</dbReference>
<dbReference type="InterPro" id="IPR006379">
    <property type="entry name" value="HAD-SF_hydro_IIB"/>
</dbReference>
<dbReference type="InterPro" id="IPR023214">
    <property type="entry name" value="HAD_sf"/>
</dbReference>
<proteinExistence type="predicted"/>
<evidence type="ECO:0000313" key="1">
    <source>
        <dbReference type="EMBL" id="KSU84820.1"/>
    </source>
</evidence>
<dbReference type="Gene3D" id="3.40.50.1000">
    <property type="entry name" value="HAD superfamily/HAD-like"/>
    <property type="match status" value="1"/>
</dbReference>
<organism evidence="1 2">
    <name type="scientific">Fictibacillus enclensis</name>
    <dbReference type="NCBI Taxonomy" id="1017270"/>
    <lineage>
        <taxon>Bacteria</taxon>
        <taxon>Bacillati</taxon>
        <taxon>Bacillota</taxon>
        <taxon>Bacilli</taxon>
        <taxon>Bacillales</taxon>
        <taxon>Fictibacillaceae</taxon>
        <taxon>Fictibacillus</taxon>
    </lineage>
</organism>
<dbReference type="PANTHER" id="PTHR10000">
    <property type="entry name" value="PHOSPHOSERINE PHOSPHATASE"/>
    <property type="match status" value="1"/>
</dbReference>
<dbReference type="PROSITE" id="PS01228">
    <property type="entry name" value="COF_1"/>
    <property type="match status" value="1"/>
</dbReference>
<dbReference type="GO" id="GO:0000287">
    <property type="term" value="F:magnesium ion binding"/>
    <property type="evidence" value="ECO:0007669"/>
    <property type="project" value="TreeGrafter"/>
</dbReference>
<dbReference type="GO" id="GO:0016791">
    <property type="term" value="F:phosphatase activity"/>
    <property type="evidence" value="ECO:0007669"/>
    <property type="project" value="UniProtKB-ARBA"/>
</dbReference>
<dbReference type="AlphaFoldDB" id="A0A0V8JD06"/>
<accession>A0A0V8JD06</accession>
<dbReference type="SFLD" id="SFLDS00003">
    <property type="entry name" value="Haloacid_Dehalogenase"/>
    <property type="match status" value="1"/>
</dbReference>
<gene>
    <name evidence="1" type="ORF">AS030_04650</name>
</gene>
<dbReference type="OrthoDB" id="9781413at2"/>
<dbReference type="PANTHER" id="PTHR10000:SF23">
    <property type="entry name" value="5-AMINO-6-(5-PHOSPHO-D-RIBITYLAMINO)URACIL PHOSPHATASE YITU"/>
    <property type="match status" value="1"/>
</dbReference>
<dbReference type="Gene3D" id="3.30.1240.10">
    <property type="match status" value="1"/>
</dbReference>
<dbReference type="RefSeq" id="WP_061968925.1">
    <property type="nucleotide sequence ID" value="NZ_FMAV01000001.1"/>
</dbReference>
<dbReference type="NCBIfam" id="TIGR01484">
    <property type="entry name" value="HAD-SF-IIB"/>
    <property type="match status" value="1"/>
</dbReference>
<dbReference type="CDD" id="cd07516">
    <property type="entry name" value="HAD_Pase"/>
    <property type="match status" value="1"/>
</dbReference>
<name>A0A0V8JD06_9BACL</name>
<dbReference type="EMBL" id="LNQN01000001">
    <property type="protein sequence ID" value="KSU84820.1"/>
    <property type="molecule type" value="Genomic_DNA"/>
</dbReference>
<dbReference type="SUPFAM" id="SSF56784">
    <property type="entry name" value="HAD-like"/>
    <property type="match status" value="1"/>
</dbReference>
<dbReference type="InterPro" id="IPR036412">
    <property type="entry name" value="HAD-like_sf"/>
</dbReference>